<dbReference type="KEGG" id="vg:26516903"/>
<dbReference type="SUPFAM" id="SSF53474">
    <property type="entry name" value="alpha/beta-Hydrolases"/>
    <property type="match status" value="1"/>
</dbReference>
<evidence type="ECO:0008006" key="3">
    <source>
        <dbReference type="Google" id="ProtNLM"/>
    </source>
</evidence>
<name>A0A0K0NKV0_9CAUD</name>
<accession>A0A0K0NKV0</accession>
<dbReference type="GeneID" id="26516903"/>
<dbReference type="Proteomes" id="UP000204451">
    <property type="component" value="Segment"/>
</dbReference>
<dbReference type="EMBL" id="KR063279">
    <property type="protein sequence ID" value="AKL88209.1"/>
    <property type="molecule type" value="Genomic_DNA"/>
</dbReference>
<dbReference type="InterPro" id="IPR029058">
    <property type="entry name" value="AB_hydrolase_fold"/>
</dbReference>
<gene>
    <name evidence="1" type="ORF">GMA3_32</name>
</gene>
<reference evidence="1 2" key="1">
    <citation type="journal article" date="2015" name="PLoS ONE">
        <title>Lysis to Kill: Evaluation of the Lytic Abilities, and Genomics of Nine Bacteriophages Infective for Gordonia spp. and Their Potential Use in Activated Sludge Foam Biocontrol.</title>
        <authorList>
            <person name="Dyson Z.A."/>
            <person name="Tucci J."/>
            <person name="Seviour R.J."/>
            <person name="Petrovski S."/>
        </authorList>
    </citation>
    <scope>NUCLEOTIDE SEQUENCE [LARGE SCALE GENOMIC DNA]</scope>
</reference>
<protein>
    <recommendedName>
        <fullName evidence="3">Lysin B</fullName>
    </recommendedName>
</protein>
<evidence type="ECO:0000313" key="1">
    <source>
        <dbReference type="EMBL" id="AKL88209.1"/>
    </source>
</evidence>
<dbReference type="Gene3D" id="3.40.50.1820">
    <property type="entry name" value="alpha/beta hydrolase"/>
    <property type="match status" value="1"/>
</dbReference>
<sequence>MSKPLVILCRGIGETYGRGILWNLAQYLPVEEYDIIEANWKAEYGPVPSIGGYSFEKSLEDGKSLLLDLCLTEHRDRGIVLVGYSGGAQLAGDVLADLAARGHSNVLGGALLSDPSMPKGMPGTGGRYGIRGSRQIKESIPVQWFYEIEDVIAVCTPAPDSLLRVFADASAEFSLGGPRAWQGIIPRLLSKKLQAYVLPWWNFQKFLRQYNVAKYEAEGYLFRGDHTSYTVRKNWNGKAYFEDMADWIKSLA</sequence>
<dbReference type="OrthoDB" id="7052at10239"/>
<organism evidence="1 2">
    <name type="scientific">Gordonia phage GMA3</name>
    <dbReference type="NCBI Taxonomy" id="1647284"/>
    <lineage>
        <taxon>Viruses</taxon>
        <taxon>Duplodnaviria</taxon>
        <taxon>Heunggongvirae</taxon>
        <taxon>Uroviricota</taxon>
        <taxon>Caudoviricetes</taxon>
        <taxon>Gamtrevirus</taxon>
        <taxon>Gamtrevirus GMA3</taxon>
    </lineage>
</organism>
<proteinExistence type="predicted"/>
<keyword evidence="2" id="KW-1185">Reference proteome</keyword>
<evidence type="ECO:0000313" key="2">
    <source>
        <dbReference type="Proteomes" id="UP000204451"/>
    </source>
</evidence>
<dbReference type="RefSeq" id="YP_009188600.1">
    <property type="nucleotide sequence ID" value="NC_028668.1"/>
</dbReference>